<sequence length="552" mass="59814">MFQSRKMRTGLGLIAVATASAFVLGACAGGDSGGDAGPQPAAQEGVGPGYVVDYSKYGADYAGTITVTDTPGNCSYEEISKKDYSGQTLRILAHVPPVMGEPANLHATQFEELTGATVEVNNVPFPDLFAEQQRTFSTGVNAYDVIFGGSHWVGDFQQYYAVVPDEYLNDTELSDSTALVQQIAKWNGETKLFSIDADRHYLKYRTDVINDPVAQEAYKAATGNDLAVPTTWAEYNAQAAFFADAYASGGWSPTNQPEGVDFYGSVEVMARDNLMFSAFISRVGPYAKHPDVKGGFWFDENMVPQVNNPGFVQGLTDMVEAVNFVPPGYSSFGLAEEITSFGKGEALFSYTWDDAYVQANQADSPIRTSVAAAVLPGAEKVWNRTTQAWDTPAGGVNYAPYISWGWTSAVTADSPVQQMAFDYLCFFGNAANHTVDLSIGRFGVNPGRTGDFELSFWTDTVGWDETSASTYIDTMLAYEENTNRVFDLRVPGNGEFYTAMAFGVAEALAGEKTPQEALDGVAAEWELIIERIGKDVIAEAYQSVIQLEDNLG</sequence>
<protein>
    <recommendedName>
        <fullName evidence="2">ABC transporter substrate-binding protein</fullName>
    </recommendedName>
</protein>
<dbReference type="PROSITE" id="PS51257">
    <property type="entry name" value="PROKAR_LIPOPROTEIN"/>
    <property type="match status" value="1"/>
</dbReference>
<dbReference type="EMBL" id="JNSL01000153">
    <property type="protein sequence ID" value="KGA14294.1"/>
    <property type="molecule type" value="Genomic_DNA"/>
</dbReference>
<evidence type="ECO:0000313" key="1">
    <source>
        <dbReference type="EMBL" id="KGA14294.1"/>
    </source>
</evidence>
<reference evidence="1" key="1">
    <citation type="submission" date="2014-06" db="EMBL/GenBank/DDBJ databases">
        <title>Key roles for freshwater Actinobacteria revealed by deep metagenomic sequencing.</title>
        <authorList>
            <person name="Ghai R."/>
            <person name="Mizuno C.M."/>
            <person name="Picazo A."/>
            <person name="Camacho A."/>
            <person name="Rodriguez-Valera F."/>
        </authorList>
    </citation>
    <scope>NUCLEOTIDE SEQUENCE</scope>
</reference>
<dbReference type="AlphaFoldDB" id="A0A094PX43"/>
<dbReference type="PANTHER" id="PTHR43649:SF12">
    <property type="entry name" value="DIACETYLCHITOBIOSE BINDING PROTEIN DASA"/>
    <property type="match status" value="1"/>
</dbReference>
<dbReference type="SUPFAM" id="SSF53850">
    <property type="entry name" value="Periplasmic binding protein-like II"/>
    <property type="match status" value="1"/>
</dbReference>
<name>A0A094PX43_9ZZZZ</name>
<accession>A0A094PX43</accession>
<proteinExistence type="predicted"/>
<evidence type="ECO:0008006" key="2">
    <source>
        <dbReference type="Google" id="ProtNLM"/>
    </source>
</evidence>
<dbReference type="Gene3D" id="3.40.190.10">
    <property type="entry name" value="Periplasmic binding protein-like II"/>
    <property type="match status" value="2"/>
</dbReference>
<gene>
    <name evidence="1" type="ORF">GM51_17640</name>
</gene>
<organism evidence="1">
    <name type="scientific">freshwater metagenome</name>
    <dbReference type="NCBI Taxonomy" id="449393"/>
    <lineage>
        <taxon>unclassified sequences</taxon>
        <taxon>metagenomes</taxon>
        <taxon>ecological metagenomes</taxon>
    </lineage>
</organism>
<dbReference type="PANTHER" id="PTHR43649">
    <property type="entry name" value="ARABINOSE-BINDING PROTEIN-RELATED"/>
    <property type="match status" value="1"/>
</dbReference>
<dbReference type="InterPro" id="IPR050490">
    <property type="entry name" value="Bact_solute-bd_prot1"/>
</dbReference>
<comment type="caution">
    <text evidence="1">The sequence shown here is derived from an EMBL/GenBank/DDBJ whole genome shotgun (WGS) entry which is preliminary data.</text>
</comment>